<name>A0A1S3H4U6_LINAN</name>
<evidence type="ECO:0000313" key="3">
    <source>
        <dbReference type="RefSeq" id="XP_013380992.1"/>
    </source>
</evidence>
<dbReference type="InterPro" id="IPR013151">
    <property type="entry name" value="Immunoglobulin_dom"/>
</dbReference>
<gene>
    <name evidence="3" type="primary">LOC106152062</name>
</gene>
<dbReference type="RefSeq" id="XP_013380992.1">
    <property type="nucleotide sequence ID" value="XM_013525538.2"/>
</dbReference>
<dbReference type="SUPFAM" id="SSF48726">
    <property type="entry name" value="Immunoglobulin"/>
    <property type="match status" value="1"/>
</dbReference>
<organism evidence="2 3">
    <name type="scientific">Lingula anatina</name>
    <name type="common">Brachiopod</name>
    <name type="synonym">Lingula unguis</name>
    <dbReference type="NCBI Taxonomy" id="7574"/>
    <lineage>
        <taxon>Eukaryota</taxon>
        <taxon>Metazoa</taxon>
        <taxon>Spiralia</taxon>
        <taxon>Lophotrochozoa</taxon>
        <taxon>Brachiopoda</taxon>
        <taxon>Linguliformea</taxon>
        <taxon>Lingulata</taxon>
        <taxon>Lingulida</taxon>
        <taxon>Linguloidea</taxon>
        <taxon>Lingulidae</taxon>
        <taxon>Lingula</taxon>
    </lineage>
</organism>
<dbReference type="Proteomes" id="UP000085678">
    <property type="component" value="Unplaced"/>
</dbReference>
<dbReference type="InterPro" id="IPR013098">
    <property type="entry name" value="Ig_I-set"/>
</dbReference>
<dbReference type="KEGG" id="lak:106152062"/>
<sequence>MADQRILNQDLCKKCVLLLHVVVILVTQLSLTTTVTITGVSNNPGSGRRYLLAGDTLDLECWSRRENDFTLEWLHDNEVIRVGQENPSVLSTQGYPATHPKGRTKLQLEWRNVDLNQTGSYSCKDIYEDMFIRKVTVIDIKPEVMKVGSPIPDGTVALKIRCNVYGIPNWAYAMLRWFKDGREISSSDEKGKLEMSGNENYITIYDPSSSDKGNYMCSLSTLGNVIELFNRTVYVGSEYVGNGNQICTHWILVSAIAVVVLLL</sequence>
<dbReference type="PROSITE" id="PS50835">
    <property type="entry name" value="IG_LIKE"/>
    <property type="match status" value="2"/>
</dbReference>
<proteinExistence type="predicted"/>
<protein>
    <submittedName>
        <fullName evidence="3">Protein CEPU-1 isoform X1</fullName>
    </submittedName>
</protein>
<dbReference type="InParanoid" id="A0A1S3H4U6"/>
<evidence type="ECO:0000259" key="1">
    <source>
        <dbReference type="PROSITE" id="PS50835"/>
    </source>
</evidence>
<evidence type="ECO:0000313" key="2">
    <source>
        <dbReference type="Proteomes" id="UP000085678"/>
    </source>
</evidence>
<dbReference type="Pfam" id="PF00047">
    <property type="entry name" value="ig"/>
    <property type="match status" value="1"/>
</dbReference>
<dbReference type="InterPro" id="IPR036179">
    <property type="entry name" value="Ig-like_dom_sf"/>
</dbReference>
<keyword evidence="2" id="KW-1185">Reference proteome</keyword>
<dbReference type="InterPro" id="IPR007110">
    <property type="entry name" value="Ig-like_dom"/>
</dbReference>
<dbReference type="InterPro" id="IPR013783">
    <property type="entry name" value="Ig-like_fold"/>
</dbReference>
<accession>A0A1S3H4U6</accession>
<feature type="domain" description="Ig-like" evidence="1">
    <location>
        <begin position="44"/>
        <end position="123"/>
    </location>
</feature>
<dbReference type="GeneID" id="106152062"/>
<dbReference type="Gene3D" id="2.60.40.10">
    <property type="entry name" value="Immunoglobulins"/>
    <property type="match status" value="2"/>
</dbReference>
<dbReference type="Pfam" id="PF07679">
    <property type="entry name" value="I-set"/>
    <property type="match status" value="1"/>
</dbReference>
<feature type="domain" description="Ig-like" evidence="1">
    <location>
        <begin position="142"/>
        <end position="234"/>
    </location>
</feature>
<dbReference type="AlphaFoldDB" id="A0A1S3H4U6"/>
<reference evidence="3" key="1">
    <citation type="submission" date="2025-08" db="UniProtKB">
        <authorList>
            <consortium name="RefSeq"/>
        </authorList>
    </citation>
    <scope>IDENTIFICATION</scope>
    <source>
        <tissue evidence="3">Gonads</tissue>
    </source>
</reference>